<evidence type="ECO:0000313" key="1">
    <source>
        <dbReference type="EMBL" id="ARF68742.1"/>
    </source>
</evidence>
<reference evidence="1 2" key="1">
    <citation type="submission" date="2017-03" db="EMBL/GenBank/DDBJ databases">
        <title>Paenibacillus larvae genome sequencing.</title>
        <authorList>
            <person name="Dingman D.W."/>
        </authorList>
    </citation>
    <scope>NUCLEOTIDE SEQUENCE [LARGE SCALE GENOMIC DNA]</scope>
    <source>
        <strain evidence="1 2">SAG 10367</strain>
    </source>
</reference>
<protein>
    <submittedName>
        <fullName evidence="1">Uncharacterized protein</fullName>
    </submittedName>
</protein>
<dbReference type="Proteomes" id="UP000192727">
    <property type="component" value="Chromosome"/>
</dbReference>
<dbReference type="RefSeq" id="WP_077996666.1">
    <property type="nucleotide sequence ID" value="NZ_CP019794.1"/>
</dbReference>
<organism evidence="1 2">
    <name type="scientific">Paenibacillus larvae subsp. pulvifaciens</name>
    <dbReference type="NCBI Taxonomy" id="1477"/>
    <lineage>
        <taxon>Bacteria</taxon>
        <taxon>Bacillati</taxon>
        <taxon>Bacillota</taxon>
        <taxon>Bacilli</taxon>
        <taxon>Bacillales</taxon>
        <taxon>Paenibacillaceae</taxon>
        <taxon>Paenibacillus</taxon>
    </lineage>
</organism>
<evidence type="ECO:0000313" key="2">
    <source>
        <dbReference type="Proteomes" id="UP000192727"/>
    </source>
</evidence>
<dbReference type="GeneID" id="64217382"/>
<dbReference type="EMBL" id="CP020557">
    <property type="protein sequence ID" value="ARF68742.1"/>
    <property type="molecule type" value="Genomic_DNA"/>
</dbReference>
<dbReference type="Gene3D" id="2.60.120.260">
    <property type="entry name" value="Galactose-binding domain-like"/>
    <property type="match status" value="1"/>
</dbReference>
<name>A0A1U9YPQ7_9BACL</name>
<gene>
    <name evidence="1" type="ORF">B7C51_14490</name>
</gene>
<dbReference type="AlphaFoldDB" id="A0A1U9YPQ7"/>
<accession>A0A1U9YPQ7</accession>
<proteinExistence type="predicted"/>
<sequence>MKKKLLVLTVALSLTLSSLIPITSLAAQQNETTTKIDTMAPTAERIDRAAKFVAKGHANSFSNGFMDKINKYSKKLGYLKGSKLTVKVDSTVYGEDMMLNTDTDIKFDGTSTVIGIKHMGGDPTIKASYNPSNKEFTIEKIKNANTTGHISMSTEVKYNFASWEYVWPFWYRVNDRAGTVDGDKLEKIFTNFEQAPKLQIVPKKFPHEVNLNSSVKPPEDFFNVTSSAGKVKAEFVKKPDFTHIGKHTATIRVWDEYGEEDRNDNDHNRSFDVTFNVVDKSTWKDKNLRDWQFVSGNKWGIVEDPDNSLTDDHVIYSNDSIKALKNYSLEKGATYKFTAFIKPDVLSTRDKIALSLIPEDNSPSKKREIFSSSSQYLPSVDKGFKEVSKEFTVGDGEENLTFEFFANFYKKGGYIDSFKLERIK</sequence>